<sequence length="109" mass="11570">MLVNLTSADIQRAAYKQCACSSAFIGTGTLTPTPAARPGPRLRRGRFKARTPMARKQCLLALRGEGREAACAVGAGYGVRSSQLAKSHRATLLLPARSTRSRSGRATGR</sequence>
<proteinExistence type="predicted"/>
<organism evidence="1 2">
    <name type="scientific">Xanthomonas populi</name>
    <dbReference type="NCBI Taxonomy" id="53414"/>
    <lineage>
        <taxon>Bacteria</taxon>
        <taxon>Pseudomonadati</taxon>
        <taxon>Pseudomonadota</taxon>
        <taxon>Gammaproteobacteria</taxon>
        <taxon>Lysobacterales</taxon>
        <taxon>Lysobacteraceae</taxon>
        <taxon>Xanthomonas</taxon>
    </lineage>
</organism>
<protein>
    <submittedName>
        <fullName evidence="1">Uncharacterized protein</fullName>
    </submittedName>
</protein>
<keyword evidence="2" id="KW-1185">Reference proteome</keyword>
<reference evidence="2" key="1">
    <citation type="submission" date="2016-08" db="EMBL/GenBank/DDBJ databases">
        <authorList>
            <person name="Merda D."/>
            <person name="Briand M."/>
            <person name="Taghouti G."/>
            <person name="Carrere S."/>
            <person name="Gouzy J."/>
            <person name="Portier P."/>
            <person name="Jacques M.-A."/>
            <person name="Fischer-Le Saux M."/>
        </authorList>
    </citation>
    <scope>NUCLEOTIDE SEQUENCE [LARGE SCALE GENOMIC DNA]</scope>
    <source>
        <strain evidence="2">CFBP1817</strain>
    </source>
</reference>
<dbReference type="Proteomes" id="UP000239939">
    <property type="component" value="Unassembled WGS sequence"/>
</dbReference>
<dbReference type="EMBL" id="MDEJ01000148">
    <property type="protein sequence ID" value="PPU88969.1"/>
    <property type="molecule type" value="Genomic_DNA"/>
</dbReference>
<gene>
    <name evidence="1" type="ORF">XpopCFBP1817_17440</name>
</gene>
<dbReference type="AlphaFoldDB" id="A0A2S7EFK1"/>
<accession>A0A2S7EFK1</accession>
<name>A0A2S7EFK1_9XANT</name>
<comment type="caution">
    <text evidence="1">The sequence shown here is derived from an EMBL/GenBank/DDBJ whole genome shotgun (WGS) entry which is preliminary data.</text>
</comment>
<evidence type="ECO:0000313" key="2">
    <source>
        <dbReference type="Proteomes" id="UP000239939"/>
    </source>
</evidence>
<evidence type="ECO:0000313" key="1">
    <source>
        <dbReference type="EMBL" id="PPU88969.1"/>
    </source>
</evidence>